<gene>
    <name evidence="1" type="ORF">ETSY1_42310</name>
</gene>
<protein>
    <recommendedName>
        <fullName evidence="3">DUF1800 domain-containing protein</fullName>
    </recommendedName>
</protein>
<dbReference type="PATRIC" id="fig|1429438.4.peg.7907"/>
<dbReference type="InterPro" id="IPR014917">
    <property type="entry name" value="DUF1800"/>
</dbReference>
<name>W4L4Y9_ENTF1</name>
<dbReference type="Proteomes" id="UP000019141">
    <property type="component" value="Unassembled WGS sequence"/>
</dbReference>
<reference evidence="1 2" key="1">
    <citation type="journal article" date="2014" name="Nature">
        <title>An environmental bacterial taxon with a large and distinct metabolic repertoire.</title>
        <authorList>
            <person name="Wilson M.C."/>
            <person name="Mori T."/>
            <person name="Ruckert C."/>
            <person name="Uria A.R."/>
            <person name="Helf M.J."/>
            <person name="Takada K."/>
            <person name="Gernert C."/>
            <person name="Steffens U.A."/>
            <person name="Heycke N."/>
            <person name="Schmitt S."/>
            <person name="Rinke C."/>
            <person name="Helfrich E.J."/>
            <person name="Brachmann A.O."/>
            <person name="Gurgui C."/>
            <person name="Wakimoto T."/>
            <person name="Kracht M."/>
            <person name="Crusemann M."/>
            <person name="Hentschel U."/>
            <person name="Abe I."/>
            <person name="Matsunaga S."/>
            <person name="Kalinowski J."/>
            <person name="Takeyama H."/>
            <person name="Piel J."/>
        </authorList>
    </citation>
    <scope>NUCLEOTIDE SEQUENCE [LARGE SCALE GENOMIC DNA]</scope>
    <source>
        <strain evidence="2">TSY1</strain>
    </source>
</reference>
<dbReference type="HOGENOM" id="CLU_026001_1_2_7"/>
<comment type="caution">
    <text evidence="1">The sequence shown here is derived from an EMBL/GenBank/DDBJ whole genome shotgun (WGS) entry which is preliminary data.</text>
</comment>
<evidence type="ECO:0000313" key="1">
    <source>
        <dbReference type="EMBL" id="ETW92745.1"/>
    </source>
</evidence>
<evidence type="ECO:0000313" key="2">
    <source>
        <dbReference type="Proteomes" id="UP000019141"/>
    </source>
</evidence>
<organism evidence="1 2">
    <name type="scientific">Entotheonella factor</name>
    <dbReference type="NCBI Taxonomy" id="1429438"/>
    <lineage>
        <taxon>Bacteria</taxon>
        <taxon>Pseudomonadati</taxon>
        <taxon>Nitrospinota/Tectimicrobiota group</taxon>
        <taxon>Candidatus Tectimicrobiota</taxon>
        <taxon>Candidatus Entotheonellia</taxon>
        <taxon>Candidatus Entotheonellales</taxon>
        <taxon>Candidatus Entotheonellaceae</taxon>
        <taxon>Candidatus Entotheonella</taxon>
    </lineage>
</organism>
<keyword evidence="2" id="KW-1185">Reference proteome</keyword>
<dbReference type="EMBL" id="AZHW01001385">
    <property type="protein sequence ID" value="ETW92745.1"/>
    <property type="molecule type" value="Genomic_DNA"/>
</dbReference>
<dbReference type="Pfam" id="PF08811">
    <property type="entry name" value="DUF1800"/>
    <property type="match status" value="1"/>
</dbReference>
<accession>W4L4Y9</accession>
<sequence>MKSARSLVAHLMRRAGFGATPAELDVLTSEKTYEEIVDDLIHPERFPALDTSYIDRYYGGELVTIHVGKWLYRMVNTQRPLEEKMALFLHHIFPVAWGKSEHGPSIYTEIEMFRCVGLTNMKTILLELSRDPAMIFWLDNNENHKDEINENYGRELLELFSMGVGNYTEDDIKAASRAFTGWTFRQPLSLYPVGHFPAEFEFLADDHDDGPKTFLGHTGNFDGEDIIDIIVQQPATARFISRHLYNFFVEDELQVPSWAIEPPKNPAAIDHLSQVFMDTGGICRPFWARYSTPIFSRMR</sequence>
<evidence type="ECO:0008006" key="3">
    <source>
        <dbReference type="Google" id="ProtNLM"/>
    </source>
</evidence>
<dbReference type="AlphaFoldDB" id="W4L4Y9"/>
<proteinExistence type="predicted"/>